<sequence>MAILGPQGAGKSSIAALFGEHRGYQRHGIADAIKHLANLAYRQLGKDETLTVDRYSGLTVITGRELLQDIGAALREVDRKFWLRVWRQDYFEIQRLGYGVVIDDVRLPEEVDYLRMVDPQIFVVRLTADHEVRERRMGGQLLGTKDITEVGWTAAEFDLTVDTSDITPEEAYRQITDAMEEVV</sequence>
<protein>
    <submittedName>
        <fullName evidence="1">Chloramphenicol phosphotransferase-like</fullName>
    </submittedName>
</protein>
<dbReference type="Pfam" id="PF07931">
    <property type="entry name" value="CPT"/>
    <property type="match status" value="1"/>
</dbReference>
<dbReference type="SUPFAM" id="SSF52540">
    <property type="entry name" value="P-loop containing nucleoside triphosphate hydrolases"/>
    <property type="match status" value="1"/>
</dbReference>
<reference evidence="1" key="1">
    <citation type="submission" date="2020-05" db="EMBL/GenBank/DDBJ databases">
        <authorList>
            <person name="Chiriac C."/>
            <person name="Salcher M."/>
            <person name="Ghai R."/>
            <person name="Kavagutti S V."/>
        </authorList>
    </citation>
    <scope>NUCLEOTIDE SEQUENCE</scope>
</reference>
<dbReference type="GO" id="GO:0016740">
    <property type="term" value="F:transferase activity"/>
    <property type="evidence" value="ECO:0007669"/>
    <property type="project" value="UniProtKB-KW"/>
</dbReference>
<dbReference type="InterPro" id="IPR027417">
    <property type="entry name" value="P-loop_NTPase"/>
</dbReference>
<keyword evidence="1" id="KW-0808">Transferase</keyword>
<dbReference type="EMBL" id="LR798333">
    <property type="protein sequence ID" value="CAB5224158.1"/>
    <property type="molecule type" value="Genomic_DNA"/>
</dbReference>
<proteinExistence type="predicted"/>
<evidence type="ECO:0000313" key="1">
    <source>
        <dbReference type="EMBL" id="CAB5224158.1"/>
    </source>
</evidence>
<dbReference type="Gene3D" id="3.40.50.300">
    <property type="entry name" value="P-loop containing nucleotide triphosphate hydrolases"/>
    <property type="match status" value="1"/>
</dbReference>
<accession>A0A6J7X0Z6</accession>
<organism evidence="1">
    <name type="scientific">uncultured Caudovirales phage</name>
    <dbReference type="NCBI Taxonomy" id="2100421"/>
    <lineage>
        <taxon>Viruses</taxon>
        <taxon>Duplodnaviria</taxon>
        <taxon>Heunggongvirae</taxon>
        <taxon>Uroviricota</taxon>
        <taxon>Caudoviricetes</taxon>
        <taxon>Peduoviridae</taxon>
        <taxon>Maltschvirus</taxon>
        <taxon>Maltschvirus maltsch</taxon>
    </lineage>
</organism>
<name>A0A6J7X0Z6_9CAUD</name>
<gene>
    <name evidence="1" type="ORF">UFOVP394_30</name>
</gene>